<organism evidence="1 2">
    <name type="scientific">Kickxella alabastrina</name>
    <dbReference type="NCBI Taxonomy" id="61397"/>
    <lineage>
        <taxon>Eukaryota</taxon>
        <taxon>Fungi</taxon>
        <taxon>Fungi incertae sedis</taxon>
        <taxon>Zoopagomycota</taxon>
        <taxon>Kickxellomycotina</taxon>
        <taxon>Kickxellomycetes</taxon>
        <taxon>Kickxellales</taxon>
        <taxon>Kickxellaceae</taxon>
        <taxon>Kickxella</taxon>
    </lineage>
</organism>
<evidence type="ECO:0000313" key="2">
    <source>
        <dbReference type="Proteomes" id="UP001150581"/>
    </source>
</evidence>
<dbReference type="Proteomes" id="UP001150581">
    <property type="component" value="Unassembled WGS sequence"/>
</dbReference>
<name>A0ACC1HXY5_9FUNG</name>
<proteinExistence type="predicted"/>
<evidence type="ECO:0000313" key="1">
    <source>
        <dbReference type="EMBL" id="KAJ1880014.1"/>
    </source>
</evidence>
<dbReference type="EMBL" id="JANBPG010003614">
    <property type="protein sequence ID" value="KAJ1880014.1"/>
    <property type="molecule type" value="Genomic_DNA"/>
</dbReference>
<sequence length="57" mass="6111">EWKVMMYNEILDFLNVSEGPTSIPHITAAPPGMPPTIAPGANFSSAGDMSLTSEYIL</sequence>
<comment type="caution">
    <text evidence="1">The sequence shown here is derived from an EMBL/GenBank/DDBJ whole genome shotgun (WGS) entry which is preliminary data.</text>
</comment>
<gene>
    <name evidence="1" type="ORF">LPJ66_011574</name>
</gene>
<protein>
    <submittedName>
        <fullName evidence="1">Uncharacterized protein</fullName>
    </submittedName>
</protein>
<reference evidence="1" key="1">
    <citation type="submission" date="2022-07" db="EMBL/GenBank/DDBJ databases">
        <title>Phylogenomic reconstructions and comparative analyses of Kickxellomycotina fungi.</title>
        <authorList>
            <person name="Reynolds N.K."/>
            <person name="Stajich J.E."/>
            <person name="Barry K."/>
            <person name="Grigoriev I.V."/>
            <person name="Crous P."/>
            <person name="Smith M.E."/>
        </authorList>
    </citation>
    <scope>NUCLEOTIDE SEQUENCE</scope>
    <source>
        <strain evidence="1">Benny 63K</strain>
    </source>
</reference>
<keyword evidence="2" id="KW-1185">Reference proteome</keyword>
<accession>A0ACC1HXY5</accession>
<feature type="non-terminal residue" evidence="1">
    <location>
        <position position="1"/>
    </location>
</feature>